<comment type="caution">
    <text evidence="3">The sequence shown here is derived from an EMBL/GenBank/DDBJ whole genome shotgun (WGS) entry which is preliminary data.</text>
</comment>
<proteinExistence type="predicted"/>
<dbReference type="EMBL" id="BAABJO010000004">
    <property type="protein sequence ID" value="GAA5114859.1"/>
    <property type="molecule type" value="Genomic_DNA"/>
</dbReference>
<sequence>MHTSARTTAHRTAEHKDQNMSTRDQGAYRAAGSTPASRDNFPDAADPFTPPPHAGHTRATATESAVASHVDQRGATDRPEEARDRVRWGPTWAGASVVLTVFIMLQLLFFALGWLDLSFNGRDGSGVATGIVTGVLALIAFFVGGLTAGASTMWRKIGDGMLHGVLVWALSVLGILALTLIGGTALLGPLTSVASQAPDAAAQTAQNVDPVQALETARDTAGWAALGLGAAAAAAAIGGITGSKIWPRREDAGTDHRIPAA</sequence>
<organism evidence="3 4">
    <name type="scientific">Pseudonocardia adelaidensis</name>
    <dbReference type="NCBI Taxonomy" id="648754"/>
    <lineage>
        <taxon>Bacteria</taxon>
        <taxon>Bacillati</taxon>
        <taxon>Actinomycetota</taxon>
        <taxon>Actinomycetes</taxon>
        <taxon>Pseudonocardiales</taxon>
        <taxon>Pseudonocardiaceae</taxon>
        <taxon>Pseudonocardia</taxon>
    </lineage>
</organism>
<dbReference type="RefSeq" id="WP_345603849.1">
    <property type="nucleotide sequence ID" value="NZ_BAABJO010000004.1"/>
</dbReference>
<evidence type="ECO:0000313" key="4">
    <source>
        <dbReference type="Proteomes" id="UP001500804"/>
    </source>
</evidence>
<name>A0ABP9NGD4_9PSEU</name>
<dbReference type="Proteomes" id="UP001500804">
    <property type="component" value="Unassembled WGS sequence"/>
</dbReference>
<feature type="transmembrane region" description="Helical" evidence="2">
    <location>
        <begin position="221"/>
        <end position="240"/>
    </location>
</feature>
<keyword evidence="2" id="KW-0812">Transmembrane</keyword>
<feature type="transmembrane region" description="Helical" evidence="2">
    <location>
        <begin position="127"/>
        <end position="153"/>
    </location>
</feature>
<keyword evidence="2" id="KW-1133">Transmembrane helix</keyword>
<feature type="compositionally biased region" description="Basic and acidic residues" evidence="1">
    <location>
        <begin position="70"/>
        <end position="84"/>
    </location>
</feature>
<gene>
    <name evidence="3" type="ORF">GCM10023320_12730</name>
</gene>
<evidence type="ECO:0000313" key="3">
    <source>
        <dbReference type="EMBL" id="GAA5114859.1"/>
    </source>
</evidence>
<feature type="region of interest" description="Disordered" evidence="1">
    <location>
        <begin position="1"/>
        <end position="84"/>
    </location>
</feature>
<protein>
    <recommendedName>
        <fullName evidence="5">Permease</fullName>
    </recommendedName>
</protein>
<feature type="transmembrane region" description="Helical" evidence="2">
    <location>
        <begin position="92"/>
        <end position="115"/>
    </location>
</feature>
<feature type="transmembrane region" description="Helical" evidence="2">
    <location>
        <begin position="165"/>
        <end position="187"/>
    </location>
</feature>
<reference evidence="4" key="1">
    <citation type="journal article" date="2019" name="Int. J. Syst. Evol. Microbiol.">
        <title>The Global Catalogue of Microorganisms (GCM) 10K type strain sequencing project: providing services to taxonomists for standard genome sequencing and annotation.</title>
        <authorList>
            <consortium name="The Broad Institute Genomics Platform"/>
            <consortium name="The Broad Institute Genome Sequencing Center for Infectious Disease"/>
            <person name="Wu L."/>
            <person name="Ma J."/>
        </authorList>
    </citation>
    <scope>NUCLEOTIDE SEQUENCE [LARGE SCALE GENOMIC DNA]</scope>
    <source>
        <strain evidence="4">JCM 18302</strain>
    </source>
</reference>
<evidence type="ECO:0000256" key="1">
    <source>
        <dbReference type="SAM" id="MobiDB-lite"/>
    </source>
</evidence>
<keyword evidence="2" id="KW-0472">Membrane</keyword>
<keyword evidence="4" id="KW-1185">Reference proteome</keyword>
<evidence type="ECO:0008006" key="5">
    <source>
        <dbReference type="Google" id="ProtNLM"/>
    </source>
</evidence>
<accession>A0ABP9NGD4</accession>
<evidence type="ECO:0000256" key="2">
    <source>
        <dbReference type="SAM" id="Phobius"/>
    </source>
</evidence>